<dbReference type="Pfam" id="PF07727">
    <property type="entry name" value="RVT_2"/>
    <property type="match status" value="1"/>
</dbReference>
<accession>A0A2I0IW60</accession>
<dbReference type="Proteomes" id="UP000233551">
    <property type="component" value="Unassembled WGS sequence"/>
</dbReference>
<dbReference type="STRING" id="22663.A0A2I0IW60"/>
<keyword evidence="3" id="KW-1185">Reference proteome</keyword>
<organism evidence="2 3">
    <name type="scientific">Punica granatum</name>
    <name type="common">Pomegranate</name>
    <dbReference type="NCBI Taxonomy" id="22663"/>
    <lineage>
        <taxon>Eukaryota</taxon>
        <taxon>Viridiplantae</taxon>
        <taxon>Streptophyta</taxon>
        <taxon>Embryophyta</taxon>
        <taxon>Tracheophyta</taxon>
        <taxon>Spermatophyta</taxon>
        <taxon>Magnoliopsida</taxon>
        <taxon>eudicotyledons</taxon>
        <taxon>Gunneridae</taxon>
        <taxon>Pentapetalae</taxon>
        <taxon>rosids</taxon>
        <taxon>malvids</taxon>
        <taxon>Myrtales</taxon>
        <taxon>Lythraceae</taxon>
        <taxon>Punica</taxon>
    </lineage>
</organism>
<protein>
    <recommendedName>
        <fullName evidence="1">Reverse transcriptase Ty1/copia-type domain-containing protein</fullName>
    </recommendedName>
</protein>
<feature type="domain" description="Reverse transcriptase Ty1/copia-type" evidence="1">
    <location>
        <begin position="11"/>
        <end position="101"/>
    </location>
</feature>
<evidence type="ECO:0000313" key="3">
    <source>
        <dbReference type="Proteomes" id="UP000233551"/>
    </source>
</evidence>
<reference evidence="2 3" key="1">
    <citation type="submission" date="2017-11" db="EMBL/GenBank/DDBJ databases">
        <title>De-novo sequencing of pomegranate (Punica granatum L.) genome.</title>
        <authorList>
            <person name="Akparov Z."/>
            <person name="Amiraslanov A."/>
            <person name="Hajiyeva S."/>
            <person name="Abbasov M."/>
            <person name="Kaur K."/>
            <person name="Hamwieh A."/>
            <person name="Solovyev V."/>
            <person name="Salamov A."/>
            <person name="Braich B."/>
            <person name="Kosarev P."/>
            <person name="Mahmoud A."/>
            <person name="Hajiyev E."/>
            <person name="Babayeva S."/>
            <person name="Izzatullayeva V."/>
            <person name="Mammadov A."/>
            <person name="Mammadov A."/>
            <person name="Sharifova S."/>
            <person name="Ojaghi J."/>
            <person name="Eynullazada K."/>
            <person name="Bayramov B."/>
            <person name="Abdulazimova A."/>
            <person name="Shahmuradov I."/>
        </authorList>
    </citation>
    <scope>NUCLEOTIDE SEQUENCE [LARGE SCALE GENOMIC DNA]</scope>
    <source>
        <strain evidence="3">cv. AG2017</strain>
        <tissue evidence="2">Leaf</tissue>
    </source>
</reference>
<dbReference type="AlphaFoldDB" id="A0A2I0IW60"/>
<sequence>MKEEMNSMTLNKVWNLVELLKGSKAIGCKWVFKTKRDSLGNVERYKAILAAKGFFHKEGVDYTETFSHVSKKDSLHIIMALVAHFDMELHQMDVKTAFLNRDRA</sequence>
<dbReference type="InterPro" id="IPR013103">
    <property type="entry name" value="RVT_2"/>
</dbReference>
<evidence type="ECO:0000313" key="2">
    <source>
        <dbReference type="EMBL" id="PKI47983.1"/>
    </source>
</evidence>
<gene>
    <name evidence="2" type="ORF">CRG98_031647</name>
</gene>
<proteinExistence type="predicted"/>
<comment type="caution">
    <text evidence="2">The sequence shown here is derived from an EMBL/GenBank/DDBJ whole genome shotgun (WGS) entry which is preliminary data.</text>
</comment>
<dbReference type="EMBL" id="PGOL01002443">
    <property type="protein sequence ID" value="PKI47983.1"/>
    <property type="molecule type" value="Genomic_DNA"/>
</dbReference>
<name>A0A2I0IW60_PUNGR</name>
<evidence type="ECO:0000259" key="1">
    <source>
        <dbReference type="Pfam" id="PF07727"/>
    </source>
</evidence>